<name>A0AAV7NWL1_PLEWA</name>
<accession>A0AAV7NWL1</accession>
<evidence type="ECO:0000313" key="3">
    <source>
        <dbReference type="Proteomes" id="UP001066276"/>
    </source>
</evidence>
<dbReference type="EMBL" id="JANPWB010000012">
    <property type="protein sequence ID" value="KAJ1119365.1"/>
    <property type="molecule type" value="Genomic_DNA"/>
</dbReference>
<dbReference type="Proteomes" id="UP001066276">
    <property type="component" value="Chromosome 8"/>
</dbReference>
<organism evidence="2 3">
    <name type="scientific">Pleurodeles waltl</name>
    <name type="common">Iberian ribbed newt</name>
    <dbReference type="NCBI Taxonomy" id="8319"/>
    <lineage>
        <taxon>Eukaryota</taxon>
        <taxon>Metazoa</taxon>
        <taxon>Chordata</taxon>
        <taxon>Craniata</taxon>
        <taxon>Vertebrata</taxon>
        <taxon>Euteleostomi</taxon>
        <taxon>Amphibia</taxon>
        <taxon>Batrachia</taxon>
        <taxon>Caudata</taxon>
        <taxon>Salamandroidea</taxon>
        <taxon>Salamandridae</taxon>
        <taxon>Pleurodelinae</taxon>
        <taxon>Pleurodeles</taxon>
    </lineage>
</organism>
<evidence type="ECO:0000313" key="2">
    <source>
        <dbReference type="EMBL" id="KAJ1119365.1"/>
    </source>
</evidence>
<dbReference type="AlphaFoldDB" id="A0AAV7NWL1"/>
<comment type="caution">
    <text evidence="2">The sequence shown here is derived from an EMBL/GenBank/DDBJ whole genome shotgun (WGS) entry which is preliminary data.</text>
</comment>
<protein>
    <submittedName>
        <fullName evidence="2">Uncharacterized protein</fullName>
    </submittedName>
</protein>
<keyword evidence="3" id="KW-1185">Reference proteome</keyword>
<proteinExistence type="predicted"/>
<sequence>MIGDDHLRKQLCVLDSKDGGRRSSEDCGSNLILPPDSPVMETAPQLRNQDCCDLTAPATSLLEAIRTRALSNEKSAASITFNIQLNLIQRLESTTSYSRPPQEEAEE</sequence>
<feature type="region of interest" description="Disordered" evidence="1">
    <location>
        <begin position="17"/>
        <end position="41"/>
    </location>
</feature>
<reference evidence="2" key="1">
    <citation type="journal article" date="2022" name="bioRxiv">
        <title>Sequencing and chromosome-scale assembly of the giantPleurodeles waltlgenome.</title>
        <authorList>
            <person name="Brown T."/>
            <person name="Elewa A."/>
            <person name="Iarovenko S."/>
            <person name="Subramanian E."/>
            <person name="Araus A.J."/>
            <person name="Petzold A."/>
            <person name="Susuki M."/>
            <person name="Suzuki K.-i.T."/>
            <person name="Hayashi T."/>
            <person name="Toyoda A."/>
            <person name="Oliveira C."/>
            <person name="Osipova E."/>
            <person name="Leigh N.D."/>
            <person name="Simon A."/>
            <person name="Yun M.H."/>
        </authorList>
    </citation>
    <scope>NUCLEOTIDE SEQUENCE</scope>
    <source>
        <strain evidence="2">20211129_DDA</strain>
        <tissue evidence="2">Liver</tissue>
    </source>
</reference>
<gene>
    <name evidence="2" type="ORF">NDU88_007551</name>
</gene>
<evidence type="ECO:0000256" key="1">
    <source>
        <dbReference type="SAM" id="MobiDB-lite"/>
    </source>
</evidence>